<protein>
    <recommendedName>
        <fullName evidence="1">Tf2-1-like SH3-like domain-containing protein</fullName>
    </recommendedName>
</protein>
<evidence type="ECO:0000259" key="1">
    <source>
        <dbReference type="Pfam" id="PF24626"/>
    </source>
</evidence>
<reference evidence="3" key="1">
    <citation type="submission" date="2016-06" db="EMBL/GenBank/DDBJ databases">
        <title>Parallel loss of symbiosis genes in relatives of nitrogen-fixing non-legume Parasponia.</title>
        <authorList>
            <person name="Van Velzen R."/>
            <person name="Holmer R."/>
            <person name="Bu F."/>
            <person name="Rutten L."/>
            <person name="Van Zeijl A."/>
            <person name="Liu W."/>
            <person name="Santuari L."/>
            <person name="Cao Q."/>
            <person name="Sharma T."/>
            <person name="Shen D."/>
            <person name="Roswanjaya Y."/>
            <person name="Wardhani T."/>
            <person name="Kalhor M.S."/>
            <person name="Jansen J."/>
            <person name="Van den Hoogen J."/>
            <person name="Gungor B."/>
            <person name="Hartog M."/>
            <person name="Hontelez J."/>
            <person name="Verver J."/>
            <person name="Yang W.-C."/>
            <person name="Schijlen E."/>
            <person name="Repin R."/>
            <person name="Schilthuizen M."/>
            <person name="Schranz E."/>
            <person name="Heidstra R."/>
            <person name="Miyata K."/>
            <person name="Fedorova E."/>
            <person name="Kohlen W."/>
            <person name="Bisseling T."/>
            <person name="Smit S."/>
            <person name="Geurts R."/>
        </authorList>
    </citation>
    <scope>NUCLEOTIDE SEQUENCE [LARGE SCALE GENOMIC DNA]</scope>
    <source>
        <strain evidence="3">cv. WU1-14</strain>
    </source>
</reference>
<keyword evidence="3" id="KW-1185">Reference proteome</keyword>
<feature type="domain" description="Tf2-1-like SH3-like" evidence="1">
    <location>
        <begin position="63"/>
        <end position="126"/>
    </location>
</feature>
<organism evidence="2 3">
    <name type="scientific">Parasponia andersonii</name>
    <name type="common">Sponia andersonii</name>
    <dbReference type="NCBI Taxonomy" id="3476"/>
    <lineage>
        <taxon>Eukaryota</taxon>
        <taxon>Viridiplantae</taxon>
        <taxon>Streptophyta</taxon>
        <taxon>Embryophyta</taxon>
        <taxon>Tracheophyta</taxon>
        <taxon>Spermatophyta</taxon>
        <taxon>Magnoliopsida</taxon>
        <taxon>eudicotyledons</taxon>
        <taxon>Gunneridae</taxon>
        <taxon>Pentapetalae</taxon>
        <taxon>rosids</taxon>
        <taxon>fabids</taxon>
        <taxon>Rosales</taxon>
        <taxon>Cannabaceae</taxon>
        <taxon>Parasponia</taxon>
    </lineage>
</organism>
<evidence type="ECO:0000313" key="3">
    <source>
        <dbReference type="Proteomes" id="UP000237105"/>
    </source>
</evidence>
<sequence>MDQQPMTPHALATSYDGKSPATFKFAKPWHEQAELSRTYLNKASKIMKKWSNKKRKHVEYQEGDLVIVKLLPQQFQTLIKVHKGLVRKYEGPFLILKRVGKVSYKLQHPTKLKIFLVFHVSMLKPYYRDEEDPLRGKSKRTLTAVITSFDKKRLSVF</sequence>
<dbReference type="PANTHER" id="PTHR46148:SF52">
    <property type="entry name" value="OS04G0603800 PROTEIN"/>
    <property type="match status" value="1"/>
</dbReference>
<dbReference type="AlphaFoldDB" id="A0A2P5DQX9"/>
<dbReference type="Pfam" id="PF24626">
    <property type="entry name" value="SH3_Tf2-1"/>
    <property type="match status" value="1"/>
</dbReference>
<dbReference type="OrthoDB" id="2020640at2759"/>
<evidence type="ECO:0000313" key="2">
    <source>
        <dbReference type="EMBL" id="PON75688.1"/>
    </source>
</evidence>
<comment type="caution">
    <text evidence="2">The sequence shown here is derived from an EMBL/GenBank/DDBJ whole genome shotgun (WGS) entry which is preliminary data.</text>
</comment>
<dbReference type="PANTHER" id="PTHR46148">
    <property type="entry name" value="CHROMO DOMAIN-CONTAINING PROTEIN"/>
    <property type="match status" value="1"/>
</dbReference>
<proteinExistence type="predicted"/>
<dbReference type="Proteomes" id="UP000237105">
    <property type="component" value="Unassembled WGS sequence"/>
</dbReference>
<name>A0A2P5DQX9_PARAD</name>
<dbReference type="EMBL" id="JXTB01000022">
    <property type="protein sequence ID" value="PON75688.1"/>
    <property type="molecule type" value="Genomic_DNA"/>
</dbReference>
<gene>
    <name evidence="2" type="ORF">PanWU01x14_039480</name>
</gene>
<dbReference type="InterPro" id="IPR056924">
    <property type="entry name" value="SH3_Tf2-1"/>
</dbReference>
<accession>A0A2P5DQX9</accession>